<protein>
    <submittedName>
        <fullName evidence="1">Uncharacterized protein</fullName>
    </submittedName>
</protein>
<reference evidence="1" key="1">
    <citation type="journal article" date="2021" name="PeerJ">
        <title>Extensive microbial diversity within the chicken gut microbiome revealed by metagenomics and culture.</title>
        <authorList>
            <person name="Gilroy R."/>
            <person name="Ravi A."/>
            <person name="Getino M."/>
            <person name="Pursley I."/>
            <person name="Horton D.L."/>
            <person name="Alikhan N.F."/>
            <person name="Baker D."/>
            <person name="Gharbi K."/>
            <person name="Hall N."/>
            <person name="Watson M."/>
            <person name="Adriaenssens E.M."/>
            <person name="Foster-Nyarko E."/>
            <person name="Jarju S."/>
            <person name="Secka A."/>
            <person name="Antonio M."/>
            <person name="Oren A."/>
            <person name="Chaudhuri R.R."/>
            <person name="La Ragione R."/>
            <person name="Hildebrand F."/>
            <person name="Pallen M.J."/>
        </authorList>
    </citation>
    <scope>NUCLEOTIDE SEQUENCE</scope>
    <source>
        <strain evidence="1">CHK191-13928</strain>
    </source>
</reference>
<evidence type="ECO:0000313" key="1">
    <source>
        <dbReference type="EMBL" id="HIX68822.1"/>
    </source>
</evidence>
<dbReference type="Proteomes" id="UP000886721">
    <property type="component" value="Unassembled WGS sequence"/>
</dbReference>
<organism evidence="1 2">
    <name type="scientific">Candidatus Anaerostipes excrementavium</name>
    <dbReference type="NCBI Taxonomy" id="2838463"/>
    <lineage>
        <taxon>Bacteria</taxon>
        <taxon>Bacillati</taxon>
        <taxon>Bacillota</taxon>
        <taxon>Clostridia</taxon>
        <taxon>Lachnospirales</taxon>
        <taxon>Lachnospiraceae</taxon>
        <taxon>Anaerostipes</taxon>
    </lineage>
</organism>
<dbReference type="EMBL" id="DXEM01000035">
    <property type="protein sequence ID" value="HIX68822.1"/>
    <property type="molecule type" value="Genomic_DNA"/>
</dbReference>
<dbReference type="AlphaFoldDB" id="A0A9D1WX95"/>
<name>A0A9D1WX95_9FIRM</name>
<accession>A0A9D1WX95</accession>
<reference evidence="1" key="2">
    <citation type="submission" date="2021-04" db="EMBL/GenBank/DDBJ databases">
        <authorList>
            <person name="Gilroy R."/>
        </authorList>
    </citation>
    <scope>NUCLEOTIDE SEQUENCE</scope>
    <source>
        <strain evidence="1">CHK191-13928</strain>
    </source>
</reference>
<proteinExistence type="predicted"/>
<evidence type="ECO:0000313" key="2">
    <source>
        <dbReference type="Proteomes" id="UP000886721"/>
    </source>
</evidence>
<comment type="caution">
    <text evidence="1">The sequence shown here is derived from an EMBL/GenBank/DDBJ whole genome shotgun (WGS) entry which is preliminary data.</text>
</comment>
<gene>
    <name evidence="1" type="ORF">H9735_11970</name>
</gene>
<sequence>MGLMEKQEETYLSVCGQHDYDLLTGKKKMTQEDFERITYITNTLGYSAYTQLLIRKYLDLACTEADRMDREIDILADYPDYDDDEQMIQKAEKWLSDFISQVALEKQDYFRQLIKKNTEIV</sequence>